<evidence type="ECO:0000313" key="1">
    <source>
        <dbReference type="EMBL" id="OGG30292.1"/>
    </source>
</evidence>
<organism evidence="1 2">
    <name type="scientific">Candidatus Gottesmanbacteria bacterium RIFCSPLOWO2_01_FULL_46_9</name>
    <dbReference type="NCBI Taxonomy" id="1798394"/>
    <lineage>
        <taxon>Bacteria</taxon>
        <taxon>Candidatus Gottesmaniibacteriota</taxon>
    </lineage>
</organism>
<proteinExistence type="predicted"/>
<gene>
    <name evidence="1" type="ORF">A3A63_03990</name>
</gene>
<dbReference type="EMBL" id="MFJX01000043">
    <property type="protein sequence ID" value="OGG30292.1"/>
    <property type="molecule type" value="Genomic_DNA"/>
</dbReference>
<dbReference type="Gene3D" id="2.40.30.90">
    <property type="entry name" value="Bacterial fluorinating enzyme like"/>
    <property type="match status" value="1"/>
</dbReference>
<dbReference type="InterPro" id="IPR023227">
    <property type="entry name" value="SAM_OH_AdoTrfase_C_sf"/>
</dbReference>
<dbReference type="AlphaFoldDB" id="A0A1F6B0M5"/>
<accession>A0A1F6B0M5</accession>
<sequence length="264" mass="29313">MTEPTLIQLIADYGVGDPAFGEVIQKLTLLHRPARVVRTSVPAFSTIATGFWTAQYALVNPVPDMIIYTNTAPRQDNKESRDNNEGEHLIYALLKNGVKVVGVNAGFCFSFVKRDIKALYRIKVANKGSQFRSRDFYPEAVIGIARGEEKYIGEKLDCGILPDLPSRRIAWIDGYGNLKTTVRQSEMKKVASGSPVLVTIGNMKRTAWYSDGTFSVREGELAFAPGSSGGDDRFMELFLRGLSAWKELGKPTIEEEITIEPEEL</sequence>
<comment type="caution">
    <text evidence="1">The sequence shown here is derived from an EMBL/GenBank/DDBJ whole genome shotgun (WGS) entry which is preliminary data.</text>
</comment>
<dbReference type="Proteomes" id="UP000176450">
    <property type="component" value="Unassembled WGS sequence"/>
</dbReference>
<protein>
    <submittedName>
        <fullName evidence="1">Uncharacterized protein</fullName>
    </submittedName>
</protein>
<name>A0A1F6B0M5_9BACT</name>
<reference evidence="1 2" key="1">
    <citation type="journal article" date="2016" name="Nat. Commun.">
        <title>Thousands of microbial genomes shed light on interconnected biogeochemical processes in an aquifer system.</title>
        <authorList>
            <person name="Anantharaman K."/>
            <person name="Brown C.T."/>
            <person name="Hug L.A."/>
            <person name="Sharon I."/>
            <person name="Castelle C.J."/>
            <person name="Probst A.J."/>
            <person name="Thomas B.C."/>
            <person name="Singh A."/>
            <person name="Wilkins M.J."/>
            <person name="Karaoz U."/>
            <person name="Brodie E.L."/>
            <person name="Williams K.H."/>
            <person name="Hubbard S.S."/>
            <person name="Banfield J.F."/>
        </authorList>
    </citation>
    <scope>NUCLEOTIDE SEQUENCE [LARGE SCALE GENOMIC DNA]</scope>
</reference>
<evidence type="ECO:0000313" key="2">
    <source>
        <dbReference type="Proteomes" id="UP000176450"/>
    </source>
</evidence>